<dbReference type="Pfam" id="PF12420">
    <property type="entry name" value="DUF3671"/>
    <property type="match status" value="1"/>
</dbReference>
<gene>
    <name evidence="3" type="ORF">PVMG_06251</name>
</gene>
<keyword evidence="1" id="KW-0812">Transmembrane</keyword>
<evidence type="ECO:0000256" key="2">
    <source>
        <dbReference type="SAM" id="SignalP"/>
    </source>
</evidence>
<evidence type="ECO:0000313" key="3">
    <source>
        <dbReference type="EMBL" id="KMZ89606.1"/>
    </source>
</evidence>
<proteinExistence type="predicted"/>
<evidence type="ECO:0000256" key="1">
    <source>
        <dbReference type="SAM" id="Phobius"/>
    </source>
</evidence>
<feature type="signal peptide" evidence="2">
    <location>
        <begin position="1"/>
        <end position="26"/>
    </location>
</feature>
<name>A0A0J9T3L1_PLAVI</name>
<evidence type="ECO:0008006" key="5">
    <source>
        <dbReference type="Google" id="ProtNLM"/>
    </source>
</evidence>
<sequence length="254" mass="30701">MKKTRFHMFFQIVIFVLITWMHDFSCHKRFFNDYLCVKKNKHDIYSKITYRILQEDKVHNKLTNKNVNYRDNYKLFDGREGLTTYAKLKEKNSNNFVAYKKPLKRDYSKMKGLKKLDCFCEERVFNAIESFDKTADNMKCSKKIFFKIILKKYAVNIICFCFFICFGNIIPIFNILKYKHKDKEEHISLLKYVGVQEYYYEIYHPLLVIIYIIIMLASIYILIKIVKYDGIKAGKIKMKAKEYFSFIKKTYINN</sequence>
<reference evidence="3 4" key="1">
    <citation type="submission" date="2011-08" db="EMBL/GenBank/DDBJ databases">
        <title>The Genome Sequence of Plasmodium vivax Mauritania I.</title>
        <authorList>
            <consortium name="The Broad Institute Genome Sequencing Platform"/>
            <consortium name="The Broad Institute Genome Sequencing Center for Infectious Disease"/>
            <person name="Neafsey D."/>
            <person name="Carlton J."/>
            <person name="Barnwell J."/>
            <person name="Collins W."/>
            <person name="Escalante A."/>
            <person name="Mullikin J."/>
            <person name="Saul A."/>
            <person name="Guigo R."/>
            <person name="Camara F."/>
            <person name="Young S.K."/>
            <person name="Zeng Q."/>
            <person name="Gargeya S."/>
            <person name="Fitzgerald M."/>
            <person name="Haas B."/>
            <person name="Abouelleil A."/>
            <person name="Alvarado L."/>
            <person name="Arachchi H.M."/>
            <person name="Berlin A."/>
            <person name="Brown A."/>
            <person name="Chapman S.B."/>
            <person name="Chen Z."/>
            <person name="Dunbar C."/>
            <person name="Freedman E."/>
            <person name="Gearin G."/>
            <person name="Gellesch M."/>
            <person name="Goldberg J."/>
            <person name="Griggs A."/>
            <person name="Gujja S."/>
            <person name="Heiman D."/>
            <person name="Howarth C."/>
            <person name="Larson L."/>
            <person name="Lui A."/>
            <person name="MacDonald P.J.P."/>
            <person name="Montmayeur A."/>
            <person name="Murphy C."/>
            <person name="Neiman D."/>
            <person name="Pearson M."/>
            <person name="Priest M."/>
            <person name="Roberts A."/>
            <person name="Saif S."/>
            <person name="Shea T."/>
            <person name="Shenoy N."/>
            <person name="Sisk P."/>
            <person name="Stolte C."/>
            <person name="Sykes S."/>
            <person name="Wortman J."/>
            <person name="Nusbaum C."/>
            <person name="Birren B."/>
        </authorList>
    </citation>
    <scope>NUCLEOTIDE SEQUENCE [LARGE SCALE GENOMIC DNA]</scope>
    <source>
        <strain evidence="3 4">Mauritania I</strain>
    </source>
</reference>
<keyword evidence="2" id="KW-0732">Signal</keyword>
<feature type="transmembrane region" description="Helical" evidence="1">
    <location>
        <begin position="202"/>
        <end position="223"/>
    </location>
</feature>
<feature type="chain" id="PRO_5005322951" description="Variable surface protein" evidence="2">
    <location>
        <begin position="27"/>
        <end position="254"/>
    </location>
</feature>
<dbReference type="Proteomes" id="UP000053776">
    <property type="component" value="Unassembled WGS sequence"/>
</dbReference>
<feature type="transmembrane region" description="Helical" evidence="1">
    <location>
        <begin position="153"/>
        <end position="176"/>
    </location>
</feature>
<protein>
    <recommendedName>
        <fullName evidence="5">Variable surface protein</fullName>
    </recommendedName>
</protein>
<dbReference type="InterPro" id="IPR022139">
    <property type="entry name" value="Fam-L/Fam-M-like_plasmodium"/>
</dbReference>
<keyword evidence="1" id="KW-0472">Membrane</keyword>
<dbReference type="OrthoDB" id="388752at2759"/>
<organism evidence="3 4">
    <name type="scientific">Plasmodium vivax Mauritania I</name>
    <dbReference type="NCBI Taxonomy" id="1035515"/>
    <lineage>
        <taxon>Eukaryota</taxon>
        <taxon>Sar</taxon>
        <taxon>Alveolata</taxon>
        <taxon>Apicomplexa</taxon>
        <taxon>Aconoidasida</taxon>
        <taxon>Haemosporida</taxon>
        <taxon>Plasmodiidae</taxon>
        <taxon>Plasmodium</taxon>
        <taxon>Plasmodium (Plasmodium)</taxon>
    </lineage>
</organism>
<keyword evidence="1" id="KW-1133">Transmembrane helix</keyword>
<dbReference type="AlphaFoldDB" id="A0A0J9T3L1"/>
<evidence type="ECO:0000313" key="4">
    <source>
        <dbReference type="Proteomes" id="UP000053776"/>
    </source>
</evidence>
<dbReference type="EMBL" id="KQ235169">
    <property type="protein sequence ID" value="KMZ89606.1"/>
    <property type="molecule type" value="Genomic_DNA"/>
</dbReference>
<accession>A0A0J9T3L1</accession>